<dbReference type="InterPro" id="IPR043519">
    <property type="entry name" value="NT_sf"/>
</dbReference>
<evidence type="ECO:0008006" key="11">
    <source>
        <dbReference type="Google" id="ProtNLM"/>
    </source>
</evidence>
<dbReference type="CDD" id="cd05398">
    <property type="entry name" value="NT_ClassII-CCAase"/>
    <property type="match status" value="1"/>
</dbReference>
<accession>A0A9N9Q8G8</accession>
<dbReference type="PANTHER" id="PTHR13734">
    <property type="entry name" value="TRNA-NUCLEOTIDYLTRANSFERASE"/>
    <property type="match status" value="1"/>
</dbReference>
<evidence type="ECO:0000259" key="8">
    <source>
        <dbReference type="Pfam" id="PF12627"/>
    </source>
</evidence>
<reference evidence="9" key="1">
    <citation type="submission" date="2021-07" db="EMBL/GenBank/DDBJ databases">
        <authorList>
            <person name="Durling M."/>
        </authorList>
    </citation>
    <scope>NUCLEOTIDE SEQUENCE</scope>
</reference>
<sequence>MLCLFISPLKVVSTGICACQILQVTTPVITANTFKRKRKFSSYPLMKRKEADSELTSPHEKKKPRVTTMATQRLQLTAQEQRLRRLLLDVANFIDEAKELKEKIELRFAGGWVRDRLLNIPSHDIDTAINSLTGVTFCEYMAEFITDPANVEKHNINEGEIGRLHTIAKNPEKSKHLETTTVLIFGFDVDFVNLRKETYTDDSRNPQVEFGTAEEDALRRDATINAMFYNLKSDQVEDFCGGLEHLKAKLIKTPLEPLTTFTDDPLRVLRLIRFASRLEFRIDPETEVAMTDPAVTQALMAKITRERVGIEVEKMLKGKDPRAALRLIDRLGLYKFIFIDPTVETVEFPSTTNWSIVYEFLYELKSNETPGSIWKGLVRSEDAQFAAWVLAALTPWSTIPLPKPTAAGKQLPPLPTLVAQKGVKLNGKICDIVTGCFRNFQEITSLRDSILKKEPLIHERDTLGMMVRRWDNQGKNWRLQVLLAVLVESMTTNESNKATLLSNWQQFIEHLEGLDLMDAPSLKPLVNGNELRKALGGIKAGIWMKPALDVCLEWQLRNLGNENKEEAIEEVKKRKEELKIPSA</sequence>
<dbReference type="Gene3D" id="3.30.460.10">
    <property type="entry name" value="Beta Polymerase, domain 2"/>
    <property type="match status" value="1"/>
</dbReference>
<dbReference type="SUPFAM" id="SSF81891">
    <property type="entry name" value="Poly A polymerase C-terminal region-like"/>
    <property type="match status" value="1"/>
</dbReference>
<dbReference type="GO" id="GO:0052927">
    <property type="term" value="F:CC tRNA cytidylyltransferase activity"/>
    <property type="evidence" value="ECO:0007669"/>
    <property type="project" value="TreeGrafter"/>
</dbReference>
<proteinExistence type="inferred from homology"/>
<dbReference type="EMBL" id="CAJVRM010000292">
    <property type="protein sequence ID" value="CAG8979004.1"/>
    <property type="molecule type" value="Genomic_DNA"/>
</dbReference>
<dbReference type="InterPro" id="IPR002646">
    <property type="entry name" value="PolA_pol_head_dom"/>
</dbReference>
<protein>
    <recommendedName>
        <fullName evidence="11">tRNA nucleotidyltransferase</fullName>
    </recommendedName>
</protein>
<evidence type="ECO:0000256" key="4">
    <source>
        <dbReference type="ARBA" id="ARBA00022884"/>
    </source>
</evidence>
<evidence type="ECO:0000259" key="7">
    <source>
        <dbReference type="Pfam" id="PF01743"/>
    </source>
</evidence>
<evidence type="ECO:0000256" key="5">
    <source>
        <dbReference type="RuleBase" id="RU003953"/>
    </source>
</evidence>
<name>A0A9N9Q8G8_9HELO</name>
<feature type="domain" description="Poly A polymerase head" evidence="7">
    <location>
        <begin position="106"/>
        <end position="251"/>
    </location>
</feature>
<dbReference type="Proteomes" id="UP000701801">
    <property type="component" value="Unassembled WGS sequence"/>
</dbReference>
<evidence type="ECO:0000313" key="9">
    <source>
        <dbReference type="EMBL" id="CAG8979004.1"/>
    </source>
</evidence>
<feature type="domain" description="tRNA nucleotidyltransferase/poly(A) polymerase RNA and SrmB- binding" evidence="8">
    <location>
        <begin position="280"/>
        <end position="338"/>
    </location>
</feature>
<evidence type="ECO:0000256" key="1">
    <source>
        <dbReference type="ARBA" id="ARBA00007265"/>
    </source>
</evidence>
<dbReference type="SUPFAM" id="SSF81301">
    <property type="entry name" value="Nucleotidyltransferase"/>
    <property type="match status" value="1"/>
</dbReference>
<dbReference type="GO" id="GO:0003723">
    <property type="term" value="F:RNA binding"/>
    <property type="evidence" value="ECO:0007669"/>
    <property type="project" value="UniProtKB-KW"/>
</dbReference>
<dbReference type="GO" id="GO:0052929">
    <property type="term" value="F:ATP:3'-cytidine-cytidine-tRNA adenylyltransferase activity"/>
    <property type="evidence" value="ECO:0007669"/>
    <property type="project" value="TreeGrafter"/>
</dbReference>
<feature type="chain" id="PRO_5040337840" description="tRNA nucleotidyltransferase" evidence="6">
    <location>
        <begin position="19"/>
        <end position="583"/>
    </location>
</feature>
<dbReference type="GO" id="GO:0001680">
    <property type="term" value="P:tRNA 3'-terminal CCA addition"/>
    <property type="evidence" value="ECO:0007669"/>
    <property type="project" value="TreeGrafter"/>
</dbReference>
<dbReference type="GO" id="GO:0000166">
    <property type="term" value="F:nucleotide binding"/>
    <property type="evidence" value="ECO:0007669"/>
    <property type="project" value="UniProtKB-KW"/>
</dbReference>
<evidence type="ECO:0000256" key="3">
    <source>
        <dbReference type="ARBA" id="ARBA00022741"/>
    </source>
</evidence>
<evidence type="ECO:0000256" key="2">
    <source>
        <dbReference type="ARBA" id="ARBA00022679"/>
    </source>
</evidence>
<dbReference type="Pfam" id="PF01743">
    <property type="entry name" value="PolyA_pol"/>
    <property type="match status" value="1"/>
</dbReference>
<keyword evidence="4 5" id="KW-0694">RNA-binding</keyword>
<keyword evidence="10" id="KW-1185">Reference proteome</keyword>
<dbReference type="Gene3D" id="1.10.3090.10">
    <property type="entry name" value="cca-adding enzyme, domain 2"/>
    <property type="match status" value="1"/>
</dbReference>
<dbReference type="OrthoDB" id="445712at2759"/>
<dbReference type="InterPro" id="IPR032828">
    <property type="entry name" value="PolyA_RNA-bd"/>
</dbReference>
<dbReference type="PANTHER" id="PTHR13734:SF5">
    <property type="entry name" value="CCA TRNA NUCLEOTIDYLTRANSFERASE, MITOCHONDRIAL"/>
    <property type="match status" value="1"/>
</dbReference>
<feature type="signal peptide" evidence="6">
    <location>
        <begin position="1"/>
        <end position="18"/>
    </location>
</feature>
<evidence type="ECO:0000313" key="10">
    <source>
        <dbReference type="Proteomes" id="UP000701801"/>
    </source>
</evidence>
<comment type="caution">
    <text evidence="9">The sequence shown here is derived from an EMBL/GenBank/DDBJ whole genome shotgun (WGS) entry which is preliminary data.</text>
</comment>
<comment type="similarity">
    <text evidence="1 5">Belongs to the tRNA nucleotidyltransferase/poly(A) polymerase family.</text>
</comment>
<keyword evidence="3" id="KW-0547">Nucleotide-binding</keyword>
<evidence type="ECO:0000256" key="6">
    <source>
        <dbReference type="SAM" id="SignalP"/>
    </source>
</evidence>
<dbReference type="GO" id="GO:0005739">
    <property type="term" value="C:mitochondrion"/>
    <property type="evidence" value="ECO:0007669"/>
    <property type="project" value="UniProtKB-ARBA"/>
</dbReference>
<dbReference type="FunFam" id="3.30.460.10:FF:000019">
    <property type="entry name" value="tRNA nucleotidyltransferase cca2"/>
    <property type="match status" value="1"/>
</dbReference>
<keyword evidence="2 5" id="KW-0808">Transferase</keyword>
<dbReference type="AlphaFoldDB" id="A0A9N9Q8G8"/>
<keyword evidence="6" id="KW-0732">Signal</keyword>
<dbReference type="Pfam" id="PF12627">
    <property type="entry name" value="PolyA_pol_RNAbd"/>
    <property type="match status" value="1"/>
</dbReference>
<gene>
    <name evidence="9" type="ORF">HYALB_00009906</name>
</gene>
<organism evidence="9 10">
    <name type="scientific">Hymenoscyphus albidus</name>
    <dbReference type="NCBI Taxonomy" id="595503"/>
    <lineage>
        <taxon>Eukaryota</taxon>
        <taxon>Fungi</taxon>
        <taxon>Dikarya</taxon>
        <taxon>Ascomycota</taxon>
        <taxon>Pezizomycotina</taxon>
        <taxon>Leotiomycetes</taxon>
        <taxon>Helotiales</taxon>
        <taxon>Helotiaceae</taxon>
        <taxon>Hymenoscyphus</taxon>
    </lineage>
</organism>